<keyword evidence="9 11" id="KW-0239">DNA-directed DNA polymerase</keyword>
<comment type="function">
    <text evidence="1 11">Required for replicative DNA synthesis. This DNA polymerase also exhibits 3' to 5' exonuclease activity.</text>
</comment>
<gene>
    <name evidence="11 14" type="primary">polC</name>
    <name evidence="14" type="ORF">CLORAM_02455</name>
</gene>
<dbReference type="NCBIfam" id="TIGR01405">
    <property type="entry name" value="polC_Gram_pos"/>
    <property type="match status" value="1"/>
</dbReference>
<evidence type="ECO:0000256" key="4">
    <source>
        <dbReference type="ARBA" id="ARBA00022695"/>
    </source>
</evidence>
<dbReference type="Proteomes" id="UP000005798">
    <property type="component" value="Unassembled WGS sequence"/>
</dbReference>
<dbReference type="NCBIfam" id="NF001688">
    <property type="entry name" value="PRK00448.1"/>
    <property type="match status" value="1"/>
</dbReference>
<dbReference type="InterPro" id="IPR006308">
    <property type="entry name" value="Pol_III_a_PolC-type_gram_pos"/>
</dbReference>
<dbReference type="InterPro" id="IPR044923">
    <property type="entry name" value="PolC_middle_finger_sf"/>
</dbReference>
<dbReference type="InterPro" id="IPR006054">
    <property type="entry name" value="DnaQ"/>
</dbReference>
<feature type="domain" description="Exonuclease" evidence="12">
    <location>
        <begin position="407"/>
        <end position="575"/>
    </location>
</feature>
<dbReference type="GO" id="GO:0003677">
    <property type="term" value="F:DNA binding"/>
    <property type="evidence" value="ECO:0007669"/>
    <property type="project" value="UniProtKB-UniRule"/>
</dbReference>
<dbReference type="CDD" id="cd04484">
    <property type="entry name" value="polC_OBF"/>
    <property type="match status" value="1"/>
</dbReference>
<dbReference type="SMART" id="SM00479">
    <property type="entry name" value="EXOIII"/>
    <property type="match status" value="1"/>
</dbReference>
<dbReference type="Gene3D" id="6.10.140.1510">
    <property type="match status" value="1"/>
</dbReference>
<evidence type="ECO:0000256" key="10">
    <source>
        <dbReference type="ARBA" id="ARBA00049244"/>
    </source>
</evidence>
<evidence type="ECO:0000256" key="8">
    <source>
        <dbReference type="ARBA" id="ARBA00022839"/>
    </source>
</evidence>
<dbReference type="HOGENOM" id="CLU_003297_2_0_9"/>
<evidence type="ECO:0000259" key="12">
    <source>
        <dbReference type="SMART" id="SM00479"/>
    </source>
</evidence>
<dbReference type="eggNOG" id="COG2176">
    <property type="taxonomic scope" value="Bacteria"/>
</dbReference>
<dbReference type="Gene3D" id="2.40.50.140">
    <property type="entry name" value="Nucleic acid-binding proteins"/>
    <property type="match status" value="1"/>
</dbReference>
<dbReference type="GO" id="GO:0006261">
    <property type="term" value="P:DNA-templated DNA replication"/>
    <property type="evidence" value="ECO:0007669"/>
    <property type="project" value="UniProtKB-UniRule"/>
</dbReference>
<dbReference type="PANTHER" id="PTHR32294">
    <property type="entry name" value="DNA POLYMERASE III SUBUNIT ALPHA"/>
    <property type="match status" value="1"/>
</dbReference>
<dbReference type="InterPro" id="IPR028112">
    <property type="entry name" value="DNA_PolC-type_N_I"/>
</dbReference>
<dbReference type="GO" id="GO:0003887">
    <property type="term" value="F:DNA-directed DNA polymerase activity"/>
    <property type="evidence" value="ECO:0007669"/>
    <property type="project" value="UniProtKB-UniRule"/>
</dbReference>
<dbReference type="HAMAP" id="MF_00356">
    <property type="entry name" value="DNApol_PolC"/>
    <property type="match status" value="1"/>
</dbReference>
<keyword evidence="6 11" id="KW-0540">Nuclease</keyword>
<dbReference type="PANTHER" id="PTHR32294:SF5">
    <property type="entry name" value="DNA POLYMERASE III POLC-TYPE"/>
    <property type="match status" value="1"/>
</dbReference>
<accession>B0N772</accession>
<dbReference type="InterPro" id="IPR004805">
    <property type="entry name" value="DnaE2/DnaE/PolC"/>
</dbReference>
<evidence type="ECO:0000256" key="2">
    <source>
        <dbReference type="ARBA" id="ARBA00022490"/>
    </source>
</evidence>
<comment type="caution">
    <text evidence="14">The sequence shown here is derived from an EMBL/GenBank/DDBJ whole genome shotgun (WGS) entry which is preliminary data.</text>
</comment>
<name>B0N772_9FIRM</name>
<dbReference type="InterPro" id="IPR012337">
    <property type="entry name" value="RNaseH-like_sf"/>
</dbReference>
<reference evidence="14" key="1">
    <citation type="submission" date="2007-11" db="EMBL/GenBank/DDBJ databases">
        <authorList>
            <person name="Fulton L."/>
            <person name="Clifton S."/>
            <person name="Fulton B."/>
            <person name="Xu J."/>
            <person name="Minx P."/>
            <person name="Pepin K.H."/>
            <person name="Johnson M."/>
            <person name="Thiruvilangam P."/>
            <person name="Bhonagiri V."/>
            <person name="Nash W.E."/>
            <person name="Mardis E.R."/>
            <person name="Wilson R.K."/>
        </authorList>
    </citation>
    <scope>NUCLEOTIDE SEQUENCE [LARGE SCALE GENOMIC DNA]</scope>
    <source>
        <strain evidence="14">DSM 1402</strain>
    </source>
</reference>
<dbReference type="Pfam" id="PF02811">
    <property type="entry name" value="PHP"/>
    <property type="match status" value="1"/>
</dbReference>
<dbReference type="InterPro" id="IPR004013">
    <property type="entry name" value="PHP_dom"/>
</dbReference>
<dbReference type="GO" id="GO:0008408">
    <property type="term" value="F:3'-5' exonuclease activity"/>
    <property type="evidence" value="ECO:0007669"/>
    <property type="project" value="UniProtKB-UniRule"/>
</dbReference>
<reference evidence="14" key="2">
    <citation type="submission" date="2014-06" db="EMBL/GenBank/DDBJ databases">
        <title>Draft genome sequence of Clostridium ramosum(DSM 1402).</title>
        <authorList>
            <person name="Sudarsanam P."/>
            <person name="Ley R."/>
            <person name="Guruge J."/>
            <person name="Turnbaugh P.J."/>
            <person name="Mahowald M."/>
            <person name="Liep D."/>
            <person name="Gordon J."/>
        </authorList>
    </citation>
    <scope>NUCLEOTIDE SEQUENCE</scope>
    <source>
        <strain evidence="14">DSM 1402</strain>
    </source>
</reference>
<evidence type="ECO:0000256" key="5">
    <source>
        <dbReference type="ARBA" id="ARBA00022705"/>
    </source>
</evidence>
<comment type="subcellular location">
    <subcellularLocation>
        <location evidence="11">Cytoplasm</location>
    </subcellularLocation>
</comment>
<dbReference type="InterPro" id="IPR029460">
    <property type="entry name" value="DNAPol_HHH"/>
</dbReference>
<dbReference type="Pfam" id="PF07733">
    <property type="entry name" value="DNA_pol3_alpha"/>
    <property type="match status" value="1"/>
</dbReference>
<dbReference type="InterPro" id="IPR012340">
    <property type="entry name" value="NA-bd_OB-fold"/>
</dbReference>
<dbReference type="EC" id="2.7.7.7" evidence="11"/>
<evidence type="ECO:0000259" key="13">
    <source>
        <dbReference type="SMART" id="SM00481"/>
    </source>
</evidence>
<dbReference type="Pfam" id="PF17657">
    <property type="entry name" value="DNA_pol3_finger"/>
    <property type="match status" value="1"/>
</dbReference>
<dbReference type="NCBIfam" id="TIGR00573">
    <property type="entry name" value="dnaq"/>
    <property type="match status" value="1"/>
</dbReference>
<evidence type="ECO:0000256" key="3">
    <source>
        <dbReference type="ARBA" id="ARBA00022679"/>
    </source>
</evidence>
<keyword evidence="3 11" id="KW-0808">Transferase</keyword>
<dbReference type="Gene3D" id="1.10.150.700">
    <property type="entry name" value="PolC, middle finger domain"/>
    <property type="match status" value="1"/>
</dbReference>
<keyword evidence="15" id="KW-1185">Reference proteome</keyword>
<dbReference type="CDD" id="cd06127">
    <property type="entry name" value="DEDDh"/>
    <property type="match status" value="1"/>
</dbReference>
<dbReference type="Pfam" id="PF14579">
    <property type="entry name" value="HHH_6"/>
    <property type="match status" value="1"/>
</dbReference>
<evidence type="ECO:0000256" key="1">
    <source>
        <dbReference type="ARBA" id="ARBA00003452"/>
    </source>
</evidence>
<dbReference type="Gene3D" id="3.30.420.10">
    <property type="entry name" value="Ribonuclease H-like superfamily/Ribonuclease H"/>
    <property type="match status" value="1"/>
</dbReference>
<keyword evidence="5 11" id="KW-0235">DNA replication</keyword>
<proteinExistence type="inferred from homology"/>
<dbReference type="InterPro" id="IPR003141">
    <property type="entry name" value="Pol/His_phosphatase_N"/>
</dbReference>
<dbReference type="InterPro" id="IPR040982">
    <property type="entry name" value="DNA_pol3_finger"/>
</dbReference>
<evidence type="ECO:0000313" key="14">
    <source>
        <dbReference type="EMBL" id="EDS17660.1"/>
    </source>
</evidence>
<protein>
    <recommendedName>
        <fullName evidence="11">DNA polymerase III PolC-type</fullName>
        <shortName evidence="11">PolIII</shortName>
        <ecNumber evidence="11">2.7.7.7</ecNumber>
    </recommendedName>
</protein>
<keyword evidence="8 11" id="KW-0269">Exonuclease</keyword>
<dbReference type="SUPFAM" id="SSF53098">
    <property type="entry name" value="Ribonuclease H-like"/>
    <property type="match status" value="1"/>
</dbReference>
<organism evidence="14 15">
    <name type="scientific">Thomasclavelia ramosa DSM 1402</name>
    <dbReference type="NCBI Taxonomy" id="445974"/>
    <lineage>
        <taxon>Bacteria</taxon>
        <taxon>Bacillati</taxon>
        <taxon>Bacillota</taxon>
        <taxon>Erysipelotrichia</taxon>
        <taxon>Erysipelotrichales</taxon>
        <taxon>Coprobacillaceae</taxon>
        <taxon>Thomasclavelia</taxon>
    </lineage>
</organism>
<evidence type="ECO:0000256" key="9">
    <source>
        <dbReference type="ARBA" id="ARBA00022932"/>
    </source>
</evidence>
<keyword evidence="7 11" id="KW-0378">Hydrolase</keyword>
<dbReference type="Gene3D" id="3.20.20.140">
    <property type="entry name" value="Metal-dependent hydrolases"/>
    <property type="match status" value="2"/>
</dbReference>
<feature type="domain" description="Polymerase/histidinol phosphatase N-terminal" evidence="13">
    <location>
        <begin position="322"/>
        <end position="389"/>
    </location>
</feature>
<comment type="catalytic activity">
    <reaction evidence="10 11">
        <text>DNA(n) + a 2'-deoxyribonucleoside 5'-triphosphate = DNA(n+1) + diphosphate</text>
        <dbReference type="Rhea" id="RHEA:22508"/>
        <dbReference type="Rhea" id="RHEA-COMP:17339"/>
        <dbReference type="Rhea" id="RHEA-COMP:17340"/>
        <dbReference type="ChEBI" id="CHEBI:33019"/>
        <dbReference type="ChEBI" id="CHEBI:61560"/>
        <dbReference type="ChEBI" id="CHEBI:173112"/>
        <dbReference type="EC" id="2.7.7.7"/>
    </reaction>
</comment>
<evidence type="ECO:0000256" key="11">
    <source>
        <dbReference type="HAMAP-Rule" id="MF_00356"/>
    </source>
</evidence>
<keyword evidence="2 11" id="KW-0963">Cytoplasm</keyword>
<dbReference type="Pfam" id="PF14480">
    <property type="entry name" value="DNA_pol3_a_NI"/>
    <property type="match status" value="1"/>
</dbReference>
<sequence length="1445" mass="164168">MKDDLMENKLLILLKNLKIESQANILKEGKISKVVVARDNSYTFHLVFNQILPFEEYQLLINNRDNFPYPTKYKISYETEFFNQNELLLYTGYLLEKLKKDYPVCATLTVESFKIEDKVIRVETCNEIQLEQLRQLRAQIEDMFNDVGIDKNFDFYIDEENDVFKDIKEEMEAYEPVEIDLSLIQKPDKPASEQNNYKNNYRQKNAAIDMKIEEITNQTMDNNIVIKGFVFKTEMIKTRAGKHIQSLWVTDYTDSIIVKRFENNSNNSLEELKVIGKGGVWVKVRGEARFDSFARETVMMAREVEVIKSPAPRKDTSEAKRVELHTHSKMSAMDGVGTITQYINAVASWGHKAIAVTDHGNVQSFPEAQMAAGKAGIKMIYGVEFNMIEPILNIVYNEIDTSIEHATYVSFDLETTGLSVIHDGITEFGAVKIKNGEVIDRLQMFVNPGKSISSRITNLTSITNDMVRNEPTIDALLPRIIEFFDDCILVAHNANFDIGFLNENLRRNNMPEITNPIIDSLALARAILKPMKSYRLGNVCRSYRVNYDDEVAHRADYDAEVLGDVFNMMLHQIMQSGKYNLLDLCELTGDDVYKIVYPYHMTALALNKAGLKNMFKLVSEANTKYFHNGSRIPKERLEHYREGLLYGSSCYNGDVFEAALNLSDEKLERAMEFYDYIEIQPLEDYYHLVDRGKLQDTDELIKSLHRIIDCAKKLDKLIVATGDVHFLEVRDKIFRDVFISNPTIGIGHRAHPLCDRRNPKAKNPCQYLRTTNEMLEGYPYLPQDEVFEYVVTNTNKIADMVEEIKPVHDKLFTPKIDGADENLKKICYDTAHKTYGNPLPQIVEKRLEKELSNIIKHGFGVIYYISHLLVKKSNDDGYLVGSRGSVGSSFVATMSGITEVNPLPPHYVCLHCSHSEFLEEGIVADGYDLEDKVCPKCGKIMKGEGHNIPFETFLGFNADKVPDIDLNFSGEYQANAHAFTKEIFGEDHVFRAGTISTVAEKTAYGYAKGYAELMGTDQTIRSAELERIAAGCGGVKRTTGQHPGGIIVIPGDMDVFDFTPYQFPADDLNAAWKTTHFDFHAIHDNVLKFDILGHVDPTVTRFLQDLTGVDPKDIPTNDKKVMSLFTSSEALGCNLDFIGCKNGALGLPEFGTSFVRGMLDQTQPKTFNDLVIISGLSHGTDVYLGNAETLIKSGTCTLSEVIGCRDDIMVYLIEKGLPNKDAFDIMECVRKGKSPVVFPEKKYEELMKEYNVPQWYIDSCKKIKYMFPKAHAAAYVLSAIRVAWWKLYYPREYYAVYFTTRCDFYDIETLVQGKDAIMARRAEITQLRAERSSSNKDEGLWDIFEIALEMIERGFHFNPVSLEYSQASKFILDPNDEKGLIPPFSAIDALGESVAKTVVDARADGPFLSKEDVIKRTKLNNSHIKTLSKMGVFNGMQERNQLSLF</sequence>
<dbReference type="Pfam" id="PF00929">
    <property type="entry name" value="RNase_T"/>
    <property type="match status" value="1"/>
</dbReference>
<dbReference type="InterPro" id="IPR011708">
    <property type="entry name" value="DNA_pol3_alpha_NTPase_dom"/>
</dbReference>
<dbReference type="CDD" id="cd07435">
    <property type="entry name" value="PHP_PolIIIA_POLC"/>
    <property type="match status" value="1"/>
</dbReference>
<dbReference type="FunFam" id="3.30.420.10:FF:000045">
    <property type="entry name" value="3'-5' exonuclease DinG"/>
    <property type="match status" value="1"/>
</dbReference>
<dbReference type="GO" id="GO:0005737">
    <property type="term" value="C:cytoplasm"/>
    <property type="evidence" value="ECO:0007669"/>
    <property type="project" value="UniProtKB-SubCell"/>
</dbReference>
<dbReference type="Gene3D" id="3.30.1900.20">
    <property type="match status" value="2"/>
</dbReference>
<dbReference type="Gene3D" id="1.10.150.870">
    <property type="match status" value="1"/>
</dbReference>
<keyword evidence="4 11" id="KW-0548">Nucleotidyltransferase</keyword>
<evidence type="ECO:0000256" key="6">
    <source>
        <dbReference type="ARBA" id="ARBA00022722"/>
    </source>
</evidence>
<dbReference type="InterPro" id="IPR036397">
    <property type="entry name" value="RNaseH_sf"/>
</dbReference>
<dbReference type="SMART" id="SM00481">
    <property type="entry name" value="POLIIIAc"/>
    <property type="match status" value="1"/>
</dbReference>
<evidence type="ECO:0000256" key="7">
    <source>
        <dbReference type="ARBA" id="ARBA00022801"/>
    </source>
</evidence>
<comment type="similarity">
    <text evidence="11">Belongs to the DNA polymerase type-C family. PolC subfamily.</text>
</comment>
<dbReference type="InterPro" id="IPR013520">
    <property type="entry name" value="Ribonucl_H"/>
</dbReference>
<evidence type="ECO:0000313" key="15">
    <source>
        <dbReference type="Proteomes" id="UP000005798"/>
    </source>
</evidence>
<dbReference type="EMBL" id="ABFX02000008">
    <property type="protein sequence ID" value="EDS17660.1"/>
    <property type="molecule type" value="Genomic_DNA"/>
</dbReference>